<name>A0ABR9KLH3_9ACTN</name>
<sequence>MLITTPGLAEAAVRAAEDSRVRQVIAFGAALDTIDFAQLSGLDAVPLPRLDARTQLALRPGGGAALTHRDLLGAMADLDGGVGLTESDVVLVTWPPGDGADLVALVGLAVAKGALLVAAHGLAAADLTGTVHDFGVTVTALDGQPLARLWRERSPSMPSCYPHMP</sequence>
<evidence type="ECO:0000313" key="1">
    <source>
        <dbReference type="EMBL" id="MBE1562876.1"/>
    </source>
</evidence>
<dbReference type="Gene3D" id="3.40.50.12780">
    <property type="entry name" value="N-terminal domain of ligase-like"/>
    <property type="match status" value="1"/>
</dbReference>
<evidence type="ECO:0000313" key="2">
    <source>
        <dbReference type="Proteomes" id="UP000661607"/>
    </source>
</evidence>
<organism evidence="1 2">
    <name type="scientific">Nonomuraea africana</name>
    <dbReference type="NCBI Taxonomy" id="46171"/>
    <lineage>
        <taxon>Bacteria</taxon>
        <taxon>Bacillati</taxon>
        <taxon>Actinomycetota</taxon>
        <taxon>Actinomycetes</taxon>
        <taxon>Streptosporangiales</taxon>
        <taxon>Streptosporangiaceae</taxon>
        <taxon>Nonomuraea</taxon>
    </lineage>
</organism>
<dbReference type="SUPFAM" id="SSF56801">
    <property type="entry name" value="Acetyl-CoA synthetase-like"/>
    <property type="match status" value="1"/>
</dbReference>
<dbReference type="EMBL" id="JADBEF010000001">
    <property type="protein sequence ID" value="MBE1562876.1"/>
    <property type="molecule type" value="Genomic_DNA"/>
</dbReference>
<dbReference type="Proteomes" id="UP000661607">
    <property type="component" value="Unassembled WGS sequence"/>
</dbReference>
<comment type="caution">
    <text evidence="1">The sequence shown here is derived from an EMBL/GenBank/DDBJ whole genome shotgun (WGS) entry which is preliminary data.</text>
</comment>
<protein>
    <submittedName>
        <fullName evidence="1">Uncharacterized protein</fullName>
    </submittedName>
</protein>
<keyword evidence="2" id="KW-1185">Reference proteome</keyword>
<proteinExistence type="predicted"/>
<accession>A0ABR9KLH3</accession>
<gene>
    <name evidence="1" type="ORF">H4W81_005655</name>
</gene>
<dbReference type="RefSeq" id="WP_192777547.1">
    <property type="nucleotide sequence ID" value="NZ_BAAASY010000004.1"/>
</dbReference>
<dbReference type="InterPro" id="IPR042099">
    <property type="entry name" value="ANL_N_sf"/>
</dbReference>
<reference evidence="1 2" key="1">
    <citation type="submission" date="2020-10" db="EMBL/GenBank/DDBJ databases">
        <title>Sequencing the genomes of 1000 actinobacteria strains.</title>
        <authorList>
            <person name="Klenk H.-P."/>
        </authorList>
    </citation>
    <scope>NUCLEOTIDE SEQUENCE [LARGE SCALE GENOMIC DNA]</scope>
    <source>
        <strain evidence="1 2">DSM 43748</strain>
    </source>
</reference>